<keyword evidence="3" id="KW-0460">Magnesium</keyword>
<dbReference type="EMBL" id="GL732563">
    <property type="protein sequence ID" value="EFX77385.1"/>
    <property type="molecule type" value="Genomic_DNA"/>
</dbReference>
<feature type="transmembrane region" description="Helical" evidence="4">
    <location>
        <begin position="71"/>
        <end position="93"/>
    </location>
</feature>
<feature type="transmembrane region" description="Helical" evidence="4">
    <location>
        <begin position="105"/>
        <end position="127"/>
    </location>
</feature>
<evidence type="ECO:0000256" key="3">
    <source>
        <dbReference type="ARBA" id="ARBA00022842"/>
    </source>
</evidence>
<dbReference type="eggNOG" id="KOG0206">
    <property type="taxonomic scope" value="Eukaryota"/>
</dbReference>
<gene>
    <name evidence="6" type="ORF">DAPPUDRAFT_247769</name>
</gene>
<evidence type="ECO:0000256" key="2">
    <source>
        <dbReference type="ARBA" id="ARBA00022723"/>
    </source>
</evidence>
<reference evidence="6 7" key="1">
    <citation type="journal article" date="2011" name="Science">
        <title>The ecoresponsive genome of Daphnia pulex.</title>
        <authorList>
            <person name="Colbourne J.K."/>
            <person name="Pfrender M.E."/>
            <person name="Gilbert D."/>
            <person name="Thomas W.K."/>
            <person name="Tucker A."/>
            <person name="Oakley T.H."/>
            <person name="Tokishita S."/>
            <person name="Aerts A."/>
            <person name="Arnold G.J."/>
            <person name="Basu M.K."/>
            <person name="Bauer D.J."/>
            <person name="Caceres C.E."/>
            <person name="Carmel L."/>
            <person name="Casola C."/>
            <person name="Choi J.H."/>
            <person name="Detter J.C."/>
            <person name="Dong Q."/>
            <person name="Dusheyko S."/>
            <person name="Eads B.D."/>
            <person name="Frohlich T."/>
            <person name="Geiler-Samerotte K.A."/>
            <person name="Gerlach D."/>
            <person name="Hatcher P."/>
            <person name="Jogdeo S."/>
            <person name="Krijgsveld J."/>
            <person name="Kriventseva E.V."/>
            <person name="Kultz D."/>
            <person name="Laforsch C."/>
            <person name="Lindquist E."/>
            <person name="Lopez J."/>
            <person name="Manak J.R."/>
            <person name="Muller J."/>
            <person name="Pangilinan J."/>
            <person name="Patwardhan R.P."/>
            <person name="Pitluck S."/>
            <person name="Pritham E.J."/>
            <person name="Rechtsteiner A."/>
            <person name="Rho M."/>
            <person name="Rogozin I.B."/>
            <person name="Sakarya O."/>
            <person name="Salamov A."/>
            <person name="Schaack S."/>
            <person name="Shapiro H."/>
            <person name="Shiga Y."/>
            <person name="Skalitzky C."/>
            <person name="Smith Z."/>
            <person name="Souvorov A."/>
            <person name="Sung W."/>
            <person name="Tang Z."/>
            <person name="Tsuchiya D."/>
            <person name="Tu H."/>
            <person name="Vos H."/>
            <person name="Wang M."/>
            <person name="Wolf Y.I."/>
            <person name="Yamagata H."/>
            <person name="Yamada T."/>
            <person name="Ye Y."/>
            <person name="Shaw J.R."/>
            <person name="Andrews J."/>
            <person name="Crease T.J."/>
            <person name="Tang H."/>
            <person name="Lucas S.M."/>
            <person name="Robertson H.M."/>
            <person name="Bork P."/>
            <person name="Koonin E.V."/>
            <person name="Zdobnov E.M."/>
            <person name="Grigoriev I.V."/>
            <person name="Lynch M."/>
            <person name="Boore J.L."/>
        </authorList>
    </citation>
    <scope>NUCLEOTIDE SEQUENCE [LARGE SCALE GENOMIC DNA]</scope>
</reference>
<accession>E9GTC2</accession>
<keyword evidence="2" id="KW-0479">Metal-binding</keyword>
<dbReference type="KEGG" id="dpx:DAPPUDRAFT_247769"/>
<keyword evidence="7" id="KW-1185">Reference proteome</keyword>
<evidence type="ECO:0000259" key="5">
    <source>
        <dbReference type="Pfam" id="PF16212"/>
    </source>
</evidence>
<feature type="transmembrane region" description="Helical" evidence="4">
    <location>
        <begin position="133"/>
        <end position="155"/>
    </location>
</feature>
<organism evidence="6 7">
    <name type="scientific">Daphnia pulex</name>
    <name type="common">Water flea</name>
    <dbReference type="NCBI Taxonomy" id="6669"/>
    <lineage>
        <taxon>Eukaryota</taxon>
        <taxon>Metazoa</taxon>
        <taxon>Ecdysozoa</taxon>
        <taxon>Arthropoda</taxon>
        <taxon>Crustacea</taxon>
        <taxon>Branchiopoda</taxon>
        <taxon>Diplostraca</taxon>
        <taxon>Cladocera</taxon>
        <taxon>Anomopoda</taxon>
        <taxon>Daphniidae</taxon>
        <taxon>Daphnia</taxon>
    </lineage>
</organism>
<dbReference type="Proteomes" id="UP000000305">
    <property type="component" value="Unassembled WGS sequence"/>
</dbReference>
<protein>
    <recommendedName>
        <fullName evidence="5">P-type ATPase C-terminal domain-containing protein</fullName>
    </recommendedName>
</protein>
<dbReference type="GO" id="GO:0046872">
    <property type="term" value="F:metal ion binding"/>
    <property type="evidence" value="ECO:0007669"/>
    <property type="project" value="UniProtKB-KW"/>
</dbReference>
<evidence type="ECO:0000256" key="4">
    <source>
        <dbReference type="SAM" id="Phobius"/>
    </source>
</evidence>
<dbReference type="GO" id="GO:0016020">
    <property type="term" value="C:membrane"/>
    <property type="evidence" value="ECO:0007669"/>
    <property type="project" value="UniProtKB-SubCell"/>
</dbReference>
<dbReference type="Pfam" id="PF16212">
    <property type="entry name" value="PhoLip_ATPase_C"/>
    <property type="match status" value="1"/>
</dbReference>
<proteinExistence type="predicted"/>
<dbReference type="InParanoid" id="E9GTC2"/>
<keyword evidence="4" id="KW-1133">Transmembrane helix</keyword>
<dbReference type="InterPro" id="IPR032630">
    <property type="entry name" value="P_typ_ATPase_c"/>
</dbReference>
<dbReference type="InterPro" id="IPR023298">
    <property type="entry name" value="ATPase_P-typ_TM_dom_sf"/>
</dbReference>
<keyword evidence="4" id="KW-0812">Transmembrane</keyword>
<dbReference type="SUPFAM" id="SSF81665">
    <property type="entry name" value="Calcium ATPase, transmembrane domain M"/>
    <property type="match status" value="1"/>
</dbReference>
<feature type="domain" description="P-type ATPase C-terminal" evidence="5">
    <location>
        <begin position="1"/>
        <end position="155"/>
    </location>
</feature>
<evidence type="ECO:0000313" key="6">
    <source>
        <dbReference type="EMBL" id="EFX77385.1"/>
    </source>
</evidence>
<dbReference type="AlphaFoldDB" id="E9GTC2"/>
<evidence type="ECO:0000256" key="1">
    <source>
        <dbReference type="ARBA" id="ARBA00004141"/>
    </source>
</evidence>
<dbReference type="OrthoDB" id="377733at2759"/>
<dbReference type="STRING" id="6669.E9GTC2"/>
<evidence type="ECO:0000313" key="7">
    <source>
        <dbReference type="Proteomes" id="UP000000305"/>
    </source>
</evidence>
<dbReference type="PANTHER" id="PTHR24092">
    <property type="entry name" value="PROBABLE PHOSPHOLIPID-TRANSPORTING ATPASE"/>
    <property type="match status" value="1"/>
</dbReference>
<comment type="subcellular location">
    <subcellularLocation>
        <location evidence="1">Membrane</location>
        <topology evidence="1">Multi-pass membrane protein</topology>
    </subcellularLocation>
</comment>
<sequence>MIELWFTYYSAWSGQILLERWAIGLYNILFTAAPPLALGLFDWRCTAIVSYNYPKLYKPSQAAQYFNGKVFWYWMSNAMIHSALLFWLPLMAFDEGIILTNGMDGSYVILGNIIYTYVVVTVCLKAALETYSWTWFSTLAYGGLVLAWILFLEIYR</sequence>
<name>E9GTC2_DAPPU</name>
<dbReference type="OMA" id="ANIFVHI"/>
<keyword evidence="4" id="KW-0472">Membrane</keyword>
<feature type="transmembrane region" description="Helical" evidence="4">
    <location>
        <begin position="21"/>
        <end position="41"/>
    </location>
</feature>
<dbReference type="PANTHER" id="PTHR24092:SF150">
    <property type="entry name" value="PHOSPHOLIPID-TRANSPORTING ATPASE"/>
    <property type="match status" value="1"/>
</dbReference>
<dbReference type="HOGENOM" id="CLU_1688534_0_0_1"/>